<reference evidence="2" key="1">
    <citation type="submission" date="2015-02" db="EMBL/GenBank/DDBJ databases">
        <title>Description and complete genome sequence of the first cultured representative of the subdivision 5 of the Verrucomicrobia phylum.</title>
        <authorList>
            <person name="Spring S."/>
            <person name="Bunk B."/>
            <person name="Sproer C."/>
            <person name="Klenk H.-P."/>
        </authorList>
    </citation>
    <scope>NUCLEOTIDE SEQUENCE [LARGE SCALE GENOMIC DNA]</scope>
    <source>
        <strain evidence="2">L21-Fru-AB</strain>
    </source>
</reference>
<evidence type="ECO:0000313" key="1">
    <source>
        <dbReference type="EMBL" id="AKJ65417.1"/>
    </source>
</evidence>
<accession>A0A0G3EJ13</accession>
<name>A0A0G3EJ13_9BACT</name>
<keyword evidence="2" id="KW-1185">Reference proteome</keyword>
<dbReference type="Proteomes" id="UP000035268">
    <property type="component" value="Chromosome"/>
</dbReference>
<dbReference type="OrthoDB" id="257964at2"/>
<dbReference type="AlphaFoldDB" id="A0A0G3EJ13"/>
<dbReference type="KEGG" id="vbl:L21SP4_02190"/>
<protein>
    <submittedName>
        <fullName evidence="1">Uncharacterized protein</fullName>
    </submittedName>
</protein>
<gene>
    <name evidence="1" type="ORF">L21SP4_02190</name>
</gene>
<evidence type="ECO:0000313" key="2">
    <source>
        <dbReference type="Proteomes" id="UP000035268"/>
    </source>
</evidence>
<dbReference type="EMBL" id="CP010904">
    <property type="protein sequence ID" value="AKJ65417.1"/>
    <property type="molecule type" value="Genomic_DNA"/>
</dbReference>
<dbReference type="STRING" id="1307763.L21SP4_02190"/>
<sequence length="99" mass="11404">MDQVVERLLQCFRAEHIKELAGKFHYMGEGHAGGDTMRLVEAYGEWMALFLWGSAAYRLKDRDAYIGWSGPQRALRQKLIVQNRRFTLLVDRGAHPNLA</sequence>
<organism evidence="1 2">
    <name type="scientific">Kiritimatiella glycovorans</name>
    <dbReference type="NCBI Taxonomy" id="1307763"/>
    <lineage>
        <taxon>Bacteria</taxon>
        <taxon>Pseudomonadati</taxon>
        <taxon>Kiritimatiellota</taxon>
        <taxon>Kiritimatiellia</taxon>
        <taxon>Kiritimatiellales</taxon>
        <taxon>Kiritimatiellaceae</taxon>
        <taxon>Kiritimatiella</taxon>
    </lineage>
</organism>
<reference evidence="1 2" key="2">
    <citation type="journal article" date="2016" name="ISME J.">
        <title>Characterization of the first cultured representative of Verrucomicrobia subdivision 5 indicates the proposal of a novel phylum.</title>
        <authorList>
            <person name="Spring S."/>
            <person name="Bunk B."/>
            <person name="Sproer C."/>
            <person name="Schumann P."/>
            <person name="Rohde M."/>
            <person name="Tindall B.J."/>
            <person name="Klenk H.P."/>
        </authorList>
    </citation>
    <scope>NUCLEOTIDE SEQUENCE [LARGE SCALE GENOMIC DNA]</scope>
    <source>
        <strain evidence="1 2">L21-Fru-AB</strain>
    </source>
</reference>
<proteinExistence type="predicted"/>
<dbReference type="RefSeq" id="WP_052882650.1">
    <property type="nucleotide sequence ID" value="NZ_CP010904.1"/>
</dbReference>